<dbReference type="Proteomes" id="UP001519295">
    <property type="component" value="Unassembled WGS sequence"/>
</dbReference>
<dbReference type="EMBL" id="JAGINU010000001">
    <property type="protein sequence ID" value="MBP2370268.1"/>
    <property type="molecule type" value="Genomic_DNA"/>
</dbReference>
<reference evidence="1 2" key="1">
    <citation type="submission" date="2021-03" db="EMBL/GenBank/DDBJ databases">
        <title>Sequencing the genomes of 1000 actinobacteria strains.</title>
        <authorList>
            <person name="Klenk H.-P."/>
        </authorList>
    </citation>
    <scope>NUCLEOTIDE SEQUENCE [LARGE SCALE GENOMIC DNA]</scope>
    <source>
        <strain evidence="1 2">DSM 45256</strain>
    </source>
</reference>
<proteinExistence type="predicted"/>
<gene>
    <name evidence="1" type="ORF">JOF36_005964</name>
</gene>
<sequence length="312" mass="34634">MSGVDDDPVQVQTDPALVTSDDVHLVLDEEGAEGVADWIRSMAPAVPDTEAVRRALARDDHTALRAALARDVPAPAGRDLTAQDVRDTQDTWSGGTAQEYRQFAADYLTRVARPSGGVGQPDTALVTELCDELGVERGELVDTVQRHRLVNMAFDQCVDEEVVRRAAAEPDMTKHAAPEELLTLDELIANVENALECAAIEVVVWETDTTGARTIEAPNPLYRLTRCLRSYGLLDERRDRGEDAEDDTTETRVEWRVTAVIPSGGEVAEEFFFEDDAKDQVGRWWACAWHDIRIWSRTVSTTTRTTAWKAEQ</sequence>
<accession>A0ABS4W2U9</accession>
<evidence type="ECO:0000313" key="2">
    <source>
        <dbReference type="Proteomes" id="UP001519295"/>
    </source>
</evidence>
<keyword evidence="2" id="KW-1185">Reference proteome</keyword>
<organism evidence="1 2">
    <name type="scientific">Pseudonocardia parietis</name>
    <dbReference type="NCBI Taxonomy" id="570936"/>
    <lineage>
        <taxon>Bacteria</taxon>
        <taxon>Bacillati</taxon>
        <taxon>Actinomycetota</taxon>
        <taxon>Actinomycetes</taxon>
        <taxon>Pseudonocardiales</taxon>
        <taxon>Pseudonocardiaceae</taxon>
        <taxon>Pseudonocardia</taxon>
    </lineage>
</organism>
<name>A0ABS4W2U9_9PSEU</name>
<dbReference type="RefSeq" id="WP_210033372.1">
    <property type="nucleotide sequence ID" value="NZ_JAGINU010000001.1"/>
</dbReference>
<evidence type="ECO:0000313" key="1">
    <source>
        <dbReference type="EMBL" id="MBP2370268.1"/>
    </source>
</evidence>
<protein>
    <submittedName>
        <fullName evidence="1">Uncharacterized protein</fullName>
    </submittedName>
</protein>
<comment type="caution">
    <text evidence="1">The sequence shown here is derived from an EMBL/GenBank/DDBJ whole genome shotgun (WGS) entry which is preliminary data.</text>
</comment>